<dbReference type="GO" id="GO:0015250">
    <property type="term" value="F:water channel activity"/>
    <property type="evidence" value="ECO:0007669"/>
    <property type="project" value="TreeGrafter"/>
</dbReference>
<evidence type="ECO:0000256" key="3">
    <source>
        <dbReference type="ARBA" id="ARBA00022448"/>
    </source>
</evidence>
<dbReference type="OrthoDB" id="3222at2759"/>
<keyword evidence="3 7" id="KW-0813">Transport</keyword>
<dbReference type="InterPro" id="IPR022357">
    <property type="entry name" value="MIP_CS"/>
</dbReference>
<evidence type="ECO:0000256" key="1">
    <source>
        <dbReference type="ARBA" id="ARBA00004141"/>
    </source>
</evidence>
<keyword evidence="6" id="KW-0472">Membrane</keyword>
<dbReference type="InterPro" id="IPR000425">
    <property type="entry name" value="MIP"/>
</dbReference>
<evidence type="ECO:0000313" key="9">
    <source>
        <dbReference type="Proteomes" id="UP000749559"/>
    </source>
</evidence>
<dbReference type="PRINTS" id="PR00783">
    <property type="entry name" value="MINTRINSICP"/>
</dbReference>
<keyword evidence="4 7" id="KW-0812">Transmembrane</keyword>
<evidence type="ECO:0000256" key="2">
    <source>
        <dbReference type="ARBA" id="ARBA00006175"/>
    </source>
</evidence>
<comment type="subcellular location">
    <subcellularLocation>
        <location evidence="1">Membrane</location>
        <topology evidence="1">Multi-pass membrane protein</topology>
    </subcellularLocation>
</comment>
<comment type="caution">
    <text evidence="8">The sequence shown here is derived from an EMBL/GenBank/DDBJ whole genome shotgun (WGS) entry which is preliminary data.</text>
</comment>
<reference evidence="8" key="1">
    <citation type="submission" date="2022-03" db="EMBL/GenBank/DDBJ databases">
        <authorList>
            <person name="Martin C."/>
        </authorList>
    </citation>
    <scope>NUCLEOTIDE SEQUENCE</scope>
</reference>
<sequence>MAQASSEYNMAEDKVTLHVNDAIPQSAKSQFGFSNFFQPCMAELLGLLLFVFIGCLAVQDSPLGVGTGSPAAIAVAVAHGFTIALLIAGFGHMRPSLVELVGVFLFVFIGTLSYSSLSVVAIAFAHGLIFALLIAGFGHISGGHFNPAVTLGVLIAGEITPLLALGYLVSQCVGAVIGAACCRGVLSFVPEGASMTPYEAILGGAHDLAPGVDPGRGILCEMLLTTVLITTVLMTAVDSKGKNSLAPLAIGFAVTVCILAGINVTGASMNPARSFGPAVVISYYKPAIWNHHYVYWVGPLLGSGFAGLMYRFVFASADKRLILKED</sequence>
<accession>A0A8J1U992</accession>
<dbReference type="AlphaFoldDB" id="A0A8J1U992"/>
<protein>
    <submittedName>
        <fullName evidence="8">Uncharacterized protein</fullName>
    </submittedName>
</protein>
<proteinExistence type="inferred from homology"/>
<dbReference type="EMBL" id="CAIIXF020000009">
    <property type="protein sequence ID" value="CAH1794531.1"/>
    <property type="molecule type" value="Genomic_DNA"/>
</dbReference>
<dbReference type="InterPro" id="IPR023271">
    <property type="entry name" value="Aquaporin-like"/>
</dbReference>
<keyword evidence="9" id="KW-1185">Reference proteome</keyword>
<dbReference type="PANTHER" id="PTHR19139:SF284">
    <property type="entry name" value="AQUAPORIN"/>
    <property type="match status" value="1"/>
</dbReference>
<comment type="similarity">
    <text evidence="2 7">Belongs to the MIP/aquaporin (TC 1.A.8) family.</text>
</comment>
<dbReference type="SUPFAM" id="SSF81338">
    <property type="entry name" value="Aquaporin-like"/>
    <property type="match status" value="2"/>
</dbReference>
<evidence type="ECO:0000256" key="6">
    <source>
        <dbReference type="ARBA" id="ARBA00023136"/>
    </source>
</evidence>
<dbReference type="GO" id="GO:0005886">
    <property type="term" value="C:plasma membrane"/>
    <property type="evidence" value="ECO:0007669"/>
    <property type="project" value="TreeGrafter"/>
</dbReference>
<name>A0A8J1U992_OWEFU</name>
<evidence type="ECO:0000313" key="8">
    <source>
        <dbReference type="EMBL" id="CAH1794531.1"/>
    </source>
</evidence>
<dbReference type="PROSITE" id="PS00221">
    <property type="entry name" value="MIP"/>
    <property type="match status" value="1"/>
</dbReference>
<organism evidence="8 9">
    <name type="scientific">Owenia fusiformis</name>
    <name type="common">Polychaete worm</name>
    <dbReference type="NCBI Taxonomy" id="6347"/>
    <lineage>
        <taxon>Eukaryota</taxon>
        <taxon>Metazoa</taxon>
        <taxon>Spiralia</taxon>
        <taxon>Lophotrochozoa</taxon>
        <taxon>Annelida</taxon>
        <taxon>Polychaeta</taxon>
        <taxon>Sedentaria</taxon>
        <taxon>Canalipalpata</taxon>
        <taxon>Sabellida</taxon>
        <taxon>Oweniida</taxon>
        <taxon>Oweniidae</taxon>
        <taxon>Owenia</taxon>
    </lineage>
</organism>
<evidence type="ECO:0000256" key="4">
    <source>
        <dbReference type="ARBA" id="ARBA00022692"/>
    </source>
</evidence>
<dbReference type="Gene3D" id="1.20.1080.10">
    <property type="entry name" value="Glycerol uptake facilitator protein"/>
    <property type="match status" value="2"/>
</dbReference>
<evidence type="ECO:0000256" key="7">
    <source>
        <dbReference type="RuleBase" id="RU000477"/>
    </source>
</evidence>
<keyword evidence="5" id="KW-1133">Transmembrane helix</keyword>
<dbReference type="PANTHER" id="PTHR19139">
    <property type="entry name" value="AQUAPORIN TRANSPORTER"/>
    <property type="match status" value="1"/>
</dbReference>
<dbReference type="Proteomes" id="UP000749559">
    <property type="component" value="Unassembled WGS sequence"/>
</dbReference>
<gene>
    <name evidence="8" type="ORF">OFUS_LOCUS19209</name>
</gene>
<dbReference type="InterPro" id="IPR034294">
    <property type="entry name" value="Aquaporin_transptr"/>
</dbReference>
<dbReference type="Pfam" id="PF00230">
    <property type="entry name" value="MIP"/>
    <property type="match status" value="1"/>
</dbReference>
<evidence type="ECO:0000256" key="5">
    <source>
        <dbReference type="ARBA" id="ARBA00022989"/>
    </source>
</evidence>